<evidence type="ECO:0000313" key="1">
    <source>
        <dbReference type="EMBL" id="ALF55626.1"/>
    </source>
</evidence>
<dbReference type="KEGG" id="npz:ACX27_26740"/>
<reference evidence="2" key="1">
    <citation type="submission" date="2015-07" db="EMBL/GenBank/DDBJ databases">
        <title>Genome Of Nitrogen-Fixing Cyanobacterium Nostoc piscinale CENA21 From Solimoes/Amazon River Floodplain Sediments And Comparative Genomics To Uncover Biosynthetic Natural Products Potential.</title>
        <authorList>
            <person name="Leao T.F."/>
            <person name="Leao P.N."/>
            <person name="Guimaraes P.I."/>
            <person name="de Melo A.G.C."/>
            <person name="Ramos R.T.J."/>
            <person name="Silva A."/>
            <person name="Fiore M.F."/>
            <person name="Schneider M.P.C."/>
        </authorList>
    </citation>
    <scope>NUCLEOTIDE SEQUENCE [LARGE SCALE GENOMIC DNA]</scope>
    <source>
        <strain evidence="2">CENA21</strain>
    </source>
</reference>
<dbReference type="Proteomes" id="UP000062645">
    <property type="component" value="Chromosome"/>
</dbReference>
<protein>
    <submittedName>
        <fullName evidence="1">Uncharacterized protein</fullName>
    </submittedName>
</protein>
<reference evidence="1 2" key="2">
    <citation type="journal article" date="2016" name="Genome Announc.">
        <title>Draft Genome Sequence of the N2-Fixing Cyanobacterium Nostoc piscinale CENA21, Isolated from the Brazilian Amazon Floodplain.</title>
        <authorList>
            <person name="Leao T."/>
            <person name="Guimaraes P.I."/>
            <person name="de Melo A.G."/>
            <person name="Ramos R.T."/>
            <person name="Leao P.N."/>
            <person name="Silva A."/>
            <person name="Fiore M.F."/>
            <person name="Schneider M.P."/>
        </authorList>
    </citation>
    <scope>NUCLEOTIDE SEQUENCE [LARGE SCALE GENOMIC DNA]</scope>
    <source>
        <strain evidence="1 2">CENA21</strain>
    </source>
</reference>
<keyword evidence="2" id="KW-1185">Reference proteome</keyword>
<sequence>MITSKITFRGRIFERDISNKIVTQAIDNTSDWAQNRIRAATPVRSGRMRAGWTVTPQRRELFITNNVPYADIVSRRVGLYGKSIPLAEQRLRNELRRLYVTL</sequence>
<gene>
    <name evidence="1" type="ORF">ACX27_26740</name>
</gene>
<accession>A0A0M4U020</accession>
<dbReference type="EMBL" id="CP012036">
    <property type="protein sequence ID" value="ALF55626.1"/>
    <property type="molecule type" value="Genomic_DNA"/>
</dbReference>
<name>A0A0M4U020_9NOSO</name>
<dbReference type="AlphaFoldDB" id="A0A0M4U020"/>
<proteinExistence type="predicted"/>
<dbReference type="STRING" id="224013.ACX27_26740"/>
<organism evidence="1 2">
    <name type="scientific">Nostoc piscinale CENA21</name>
    <dbReference type="NCBI Taxonomy" id="224013"/>
    <lineage>
        <taxon>Bacteria</taxon>
        <taxon>Bacillati</taxon>
        <taxon>Cyanobacteriota</taxon>
        <taxon>Cyanophyceae</taxon>
        <taxon>Nostocales</taxon>
        <taxon>Nostocaceae</taxon>
        <taxon>Nostoc</taxon>
    </lineage>
</organism>
<dbReference type="PATRIC" id="fig|224013.5.peg.6404"/>
<evidence type="ECO:0000313" key="2">
    <source>
        <dbReference type="Proteomes" id="UP000062645"/>
    </source>
</evidence>